<organism evidence="6 7">
    <name type="scientific">Cyphellophora attinorum</name>
    <dbReference type="NCBI Taxonomy" id="1664694"/>
    <lineage>
        <taxon>Eukaryota</taxon>
        <taxon>Fungi</taxon>
        <taxon>Dikarya</taxon>
        <taxon>Ascomycota</taxon>
        <taxon>Pezizomycotina</taxon>
        <taxon>Eurotiomycetes</taxon>
        <taxon>Chaetothyriomycetidae</taxon>
        <taxon>Chaetothyriales</taxon>
        <taxon>Cyphellophoraceae</taxon>
        <taxon>Cyphellophora</taxon>
    </lineage>
</organism>
<dbReference type="VEuPathDB" id="FungiDB:AB675_10959"/>
<dbReference type="PROSITE" id="PS00108">
    <property type="entry name" value="PROTEIN_KINASE_ST"/>
    <property type="match status" value="1"/>
</dbReference>
<keyword evidence="1" id="KW-0808">Transferase</keyword>
<dbReference type="InterPro" id="IPR000719">
    <property type="entry name" value="Prot_kinase_dom"/>
</dbReference>
<dbReference type="Pfam" id="PF00069">
    <property type="entry name" value="Pkinase"/>
    <property type="match status" value="1"/>
</dbReference>
<feature type="domain" description="Protein kinase" evidence="5">
    <location>
        <begin position="17"/>
        <end position="370"/>
    </location>
</feature>
<evidence type="ECO:0000259" key="5">
    <source>
        <dbReference type="PROSITE" id="PS50011"/>
    </source>
</evidence>
<keyword evidence="4" id="KW-0067">ATP-binding</keyword>
<evidence type="ECO:0000313" key="6">
    <source>
        <dbReference type="EMBL" id="KPI35517.1"/>
    </source>
</evidence>
<dbReference type="PANTHER" id="PTHR43671">
    <property type="entry name" value="SERINE/THREONINE-PROTEIN KINASE NEK"/>
    <property type="match status" value="1"/>
</dbReference>
<proteinExistence type="predicted"/>
<dbReference type="GeneID" id="28731644"/>
<dbReference type="GO" id="GO:0005524">
    <property type="term" value="F:ATP binding"/>
    <property type="evidence" value="ECO:0007669"/>
    <property type="project" value="UniProtKB-KW"/>
</dbReference>
<comment type="caution">
    <text evidence="6">The sequence shown here is derived from an EMBL/GenBank/DDBJ whole genome shotgun (WGS) entry which is preliminary data.</text>
</comment>
<dbReference type="RefSeq" id="XP_017995480.1">
    <property type="nucleotide sequence ID" value="XM_018139764.1"/>
</dbReference>
<reference evidence="6 7" key="1">
    <citation type="submission" date="2015-06" db="EMBL/GenBank/DDBJ databases">
        <title>Draft genome of the ant-associated black yeast Phialophora attae CBS 131958.</title>
        <authorList>
            <person name="Moreno L.F."/>
            <person name="Stielow B.J."/>
            <person name="de Hoog S."/>
            <person name="Vicente V.A."/>
            <person name="Weiss V.A."/>
            <person name="de Vries M."/>
            <person name="Cruz L.M."/>
            <person name="Souza E.M."/>
        </authorList>
    </citation>
    <scope>NUCLEOTIDE SEQUENCE [LARGE SCALE GENOMIC DNA]</scope>
    <source>
        <strain evidence="6 7">CBS 131958</strain>
    </source>
</reference>
<evidence type="ECO:0000256" key="3">
    <source>
        <dbReference type="ARBA" id="ARBA00022777"/>
    </source>
</evidence>
<dbReference type="OrthoDB" id="4161460at2759"/>
<dbReference type="SMART" id="SM00220">
    <property type="entry name" value="S_TKc"/>
    <property type="match status" value="1"/>
</dbReference>
<dbReference type="Gene3D" id="1.10.510.10">
    <property type="entry name" value="Transferase(Phosphotransferase) domain 1"/>
    <property type="match status" value="1"/>
</dbReference>
<dbReference type="AlphaFoldDB" id="A0A0N1H4C5"/>
<dbReference type="SUPFAM" id="SSF56112">
    <property type="entry name" value="Protein kinase-like (PK-like)"/>
    <property type="match status" value="1"/>
</dbReference>
<sequence>MQHFFKCSKTLAWNEKGSTEVDIGSAAFPEAIDVLQKIDLFNGKWMKSKNNSIWRCRLKQGHSSTPYFDLDFVVKAHMRPREKALGEVEALKALRHPHICAYVAHFQSDLGTGILIYPSACIDLSDLMRNVSLSLDVTGALKDARGYHVDSTGPILRSLLWHSGSNDEGDAGRTSGCPDPCQRHLFGLDLTVRIAMLSTYPACLCDAIKYVHDKGILHRDLKPENILVDRNGSVLLADFGCSVFTSSYDVSDGPKGAKRYTAPEVFEEGIMYTEASDIFSLGAVLSELETLTQGHTLEEYQLVRLKNIQDSPRRIERRFSDTIGECEAWLRSFERNSDPARIETIISMLSQDPGKRPTQRLAGQLRHDLSLRCTDCHTAA</sequence>
<dbReference type="CDD" id="cd00180">
    <property type="entry name" value="PKc"/>
    <property type="match status" value="1"/>
</dbReference>
<evidence type="ECO:0000256" key="1">
    <source>
        <dbReference type="ARBA" id="ARBA00022679"/>
    </source>
</evidence>
<dbReference type="PROSITE" id="PS50011">
    <property type="entry name" value="PROTEIN_KINASE_DOM"/>
    <property type="match status" value="1"/>
</dbReference>
<evidence type="ECO:0000256" key="4">
    <source>
        <dbReference type="ARBA" id="ARBA00022840"/>
    </source>
</evidence>
<keyword evidence="2" id="KW-0547">Nucleotide-binding</keyword>
<keyword evidence="3 6" id="KW-0418">Kinase</keyword>
<dbReference type="STRING" id="1664694.A0A0N1H4C5"/>
<dbReference type="EMBL" id="LFJN01000039">
    <property type="protein sequence ID" value="KPI35517.1"/>
    <property type="molecule type" value="Genomic_DNA"/>
</dbReference>
<keyword evidence="7" id="KW-1185">Reference proteome</keyword>
<dbReference type="InterPro" id="IPR050660">
    <property type="entry name" value="NEK_Ser/Thr_kinase"/>
</dbReference>
<dbReference type="InterPro" id="IPR011009">
    <property type="entry name" value="Kinase-like_dom_sf"/>
</dbReference>
<dbReference type="GO" id="GO:0004674">
    <property type="term" value="F:protein serine/threonine kinase activity"/>
    <property type="evidence" value="ECO:0007669"/>
    <property type="project" value="TreeGrafter"/>
</dbReference>
<accession>A0A0N1H4C5</accession>
<name>A0A0N1H4C5_9EURO</name>
<dbReference type="Proteomes" id="UP000038010">
    <property type="component" value="Unassembled WGS sequence"/>
</dbReference>
<evidence type="ECO:0000256" key="2">
    <source>
        <dbReference type="ARBA" id="ARBA00022741"/>
    </source>
</evidence>
<gene>
    <name evidence="6" type="ORF">AB675_10959</name>
</gene>
<protein>
    <submittedName>
        <fullName evidence="6">Sperm motility kinase X</fullName>
    </submittedName>
</protein>
<dbReference type="InterPro" id="IPR008271">
    <property type="entry name" value="Ser/Thr_kinase_AS"/>
</dbReference>
<dbReference type="PANTHER" id="PTHR43671:SF85">
    <property type="entry name" value="KINASE, PUTATIVE-RELATED"/>
    <property type="match status" value="1"/>
</dbReference>
<evidence type="ECO:0000313" key="7">
    <source>
        <dbReference type="Proteomes" id="UP000038010"/>
    </source>
</evidence>